<dbReference type="PANTHER" id="PTHR24543:SF325">
    <property type="entry name" value="F5_8 TYPE C DOMAIN-CONTAINING PROTEIN"/>
    <property type="match status" value="1"/>
</dbReference>
<feature type="domain" description="F5/8 type C" evidence="2">
    <location>
        <begin position="1592"/>
        <end position="1744"/>
    </location>
</feature>
<dbReference type="Proteomes" id="UP001159405">
    <property type="component" value="Unassembled WGS sequence"/>
</dbReference>
<organism evidence="3 4">
    <name type="scientific">Porites lobata</name>
    <dbReference type="NCBI Taxonomy" id="104759"/>
    <lineage>
        <taxon>Eukaryota</taxon>
        <taxon>Metazoa</taxon>
        <taxon>Cnidaria</taxon>
        <taxon>Anthozoa</taxon>
        <taxon>Hexacorallia</taxon>
        <taxon>Scleractinia</taxon>
        <taxon>Fungiina</taxon>
        <taxon>Poritidae</taxon>
        <taxon>Porites</taxon>
    </lineage>
</organism>
<feature type="domain" description="F5/8 type C" evidence="2">
    <location>
        <begin position="1278"/>
        <end position="1431"/>
    </location>
</feature>
<name>A0ABN8RED2_9CNID</name>
<evidence type="ECO:0000256" key="1">
    <source>
        <dbReference type="SAM" id="SignalP"/>
    </source>
</evidence>
<evidence type="ECO:0000313" key="4">
    <source>
        <dbReference type="Proteomes" id="UP001159405"/>
    </source>
</evidence>
<dbReference type="PROSITE" id="PS01286">
    <property type="entry name" value="FA58C_2"/>
    <property type="match status" value="12"/>
</dbReference>
<proteinExistence type="predicted"/>
<reference evidence="3 4" key="1">
    <citation type="submission" date="2022-05" db="EMBL/GenBank/DDBJ databases">
        <authorList>
            <consortium name="Genoscope - CEA"/>
            <person name="William W."/>
        </authorList>
    </citation>
    <scope>NUCLEOTIDE SEQUENCE [LARGE SCALE GENOMIC DNA]</scope>
</reference>
<sequence>MIPFTVAPLLLVCFTIAEGGSPKCQTPLGMQNGAIQDAQIKASSEWDGNHAAIQGRLHFKAIPGKAGSWSARSNDMNQWLQIDLANQHTKVTRIATQGRNAYNQWVTKYKLLFSDNGVNFHYYKEQGNVAIKEFAGNTNQDTLVIHKLTKPIRARFIRFQPTAWYGHISMRVEVFGCKECQDALGMESGAISNGQVRASTEWDANHAAIQARLHYKTVPGKAGSWSAKHNNLGQWLQIDLGNRHTKVTGLATQGRNAYAQWVIKYKVQYSDDGVNFQYYTEQGQVGIKEFVGNADQDTVVYHELSHAIRARYIRFRPTAWHAHISMRLEVYGCKECQDALGMESGAISNGQLRASTEWDANHAAIQARLHFKAVPGKAGSWSAKQNNLGQWLQIDLGNKHTKVTGLATQGRNGYGQWVTKYKVQYSDDGVNFQYYTEQGQVGIKEFVGNADQDTVVYHELSHAIRARYIRFRPTAWHGHISMRVEVYGCKECQDALGMESGAISNGQVRASTEWDANHAAIQARLHFKAVAGKAGSWSAKHNNLGQWLQIDLGNRHTKVTGLATQGRNAYAQWVTKYKVQYSDDGVNFQYYTEQGQVGIKEFVGNADQDTVVYHELSHAIRARYIRFRPTAWHAHISMRVEVYGCKECQDALGMESGAISNGQLRASTEWDANHAAIQARLHFKAVPGKAGSWSAKHNNLGQWLQIDLGNKHTKVTGLTTQGRNGYGQWVTKYKVQYSDDGVNFQYYTEQGQVGIKEFVGNADQDTVVYHHLSHAIRARYIRFRPTAWHGHISMRVEVYGCKGAECRDALGMESGAISNGKVRASTEWDANHAAIQARLHFKAGSGKAGSWSARHNNLGQWLQIDLGNKHIKVTGLATQGRNRYAQWVTKYKVQYSNDGVNFQYYTEKGKLGIKEFVGNADQDTVVYHHLSHAIRARYIRFRPTAWHGHISMRVEVYGCKECQDALGMESGAISNGQLRASTEWDANHAAIQARLHFKAVPGKAGSWSAKHNNLGQWLQIDLGNRHTKVTGLATQGRNGYGQWVTKYKVQYSDDGVNFQYYTEQGQVGIKEFVGNADQDTVVYHELSHAIRARYIRFRPTAWHAHISMRVEVYGCKGAECRDALGMESGAISNGQLRASTEWDANHAAIQARLHFKAVPGKAGSWSAKHNNLGQWLQIDLGNKHTKVTGLATQGRNGYGQWVTKYKVQYSDDGVNFQYYTEQGQVGIKEFVGNADQDTVVYHELSHAIRARYIRFRPTAWHAHISMRVEVYGCKGAECRDALGMESGAISNGKVRASTEWDANHAAIQARLHFKAGSGKAGSWSARHNNLGQWLQIDLGNKHIKVTGLATQGRNRYAQWVTKYKVQYSNDGVNFQYYTEKGKLGIKEFVGNADQDTVVYHHLSHAIRARYIRFRPTAWHGHISMRVEVYGCKECRDALGMESGAISNGKVRASTEWDANHAAIQARLHFKAGSGKAGSWSARHNNLGQWLQIDLGNKHIKVTGLATQGRNRYAQWVTKYKVQYSNDGVNFQYYTEQGQVGIKEFVGNADQDTVVYHHLSHAIRARYIRFRPTAWHGHISMRVEVYGCKGAECRDALGMESGAISNGKVRASTEWDANHAAIQARLHFKAVAGKAGSWSAKHNNLGQWLQIDLGNRHTKVTGLATQGRNAYAQWVTKYKVQYSDDGVNFQYYTEQGQVGIKEFVGNADQDTVVYHELSHAIRARYIRFRPTAWHRHISMRVEVYGCKECQDALGMESGAISNGQVRASTEWDANHAAIQARLHFKAVAGKAGSWSAKHNNLGQWLQIDLGNRHTKVTGLATQGRNAYAQWVTKYKVQYSDDGVNFQYYTEQGQVGIKEFVGNADQDTVVYHELSHAIRARYIRFRPTAWHRHISMRVEVYGCKECQDALGMESGAISNGQVRASTGGMPIMLPSRQDSTLKQLPAKQDHGQLNTITSASGCRLIWVIGTPK</sequence>
<feature type="chain" id="PRO_5046729419" description="F5/8 type C domain-containing protein" evidence="1">
    <location>
        <begin position="20"/>
        <end position="1970"/>
    </location>
</feature>
<evidence type="ECO:0000259" key="2">
    <source>
        <dbReference type="PROSITE" id="PS50022"/>
    </source>
</evidence>
<dbReference type="PANTHER" id="PTHR24543">
    <property type="entry name" value="MULTICOPPER OXIDASE-RELATED"/>
    <property type="match status" value="1"/>
</dbReference>
<accession>A0ABN8RED2</accession>
<keyword evidence="1" id="KW-0732">Signal</keyword>
<dbReference type="Gene3D" id="2.60.120.260">
    <property type="entry name" value="Galactose-binding domain-like"/>
    <property type="match status" value="12"/>
</dbReference>
<dbReference type="EMBL" id="CALNXK010000215">
    <property type="protein sequence ID" value="CAH3176598.1"/>
    <property type="molecule type" value="Genomic_DNA"/>
</dbReference>
<dbReference type="PROSITE" id="PS50022">
    <property type="entry name" value="FA58C_3"/>
    <property type="match status" value="12"/>
</dbReference>
<keyword evidence="4" id="KW-1185">Reference proteome</keyword>
<dbReference type="InterPro" id="IPR000421">
    <property type="entry name" value="FA58C"/>
</dbReference>
<dbReference type="CDD" id="cd00057">
    <property type="entry name" value="FA58C"/>
    <property type="match status" value="12"/>
</dbReference>
<feature type="domain" description="F5/8 type C" evidence="2">
    <location>
        <begin position="1434"/>
        <end position="1587"/>
    </location>
</feature>
<feature type="domain" description="F5/8 type C" evidence="2">
    <location>
        <begin position="959"/>
        <end position="1115"/>
    </location>
</feature>
<comment type="caution">
    <text evidence="3">The sequence shown here is derived from an EMBL/GenBank/DDBJ whole genome shotgun (WGS) entry which is preliminary data.</text>
</comment>
<evidence type="ECO:0000313" key="3">
    <source>
        <dbReference type="EMBL" id="CAH3176598.1"/>
    </source>
</evidence>
<feature type="domain" description="F5/8 type C" evidence="2">
    <location>
        <begin position="336"/>
        <end position="488"/>
    </location>
</feature>
<dbReference type="SMART" id="SM00231">
    <property type="entry name" value="FA58C"/>
    <property type="match status" value="12"/>
</dbReference>
<feature type="domain" description="F5/8 type C" evidence="2">
    <location>
        <begin position="24"/>
        <end position="177"/>
    </location>
</feature>
<feature type="domain" description="F5/8 type C" evidence="2">
    <location>
        <begin position="806"/>
        <end position="958"/>
    </location>
</feature>
<feature type="domain" description="F5/8 type C" evidence="2">
    <location>
        <begin position="1745"/>
        <end position="1901"/>
    </location>
</feature>
<feature type="domain" description="F5/8 type C" evidence="2">
    <location>
        <begin position="1120"/>
        <end position="1273"/>
    </location>
</feature>
<protein>
    <recommendedName>
        <fullName evidence="2">F5/8 type C domain-containing protein</fullName>
    </recommendedName>
</protein>
<feature type="signal peptide" evidence="1">
    <location>
        <begin position="1"/>
        <end position="19"/>
    </location>
</feature>
<dbReference type="InterPro" id="IPR008979">
    <property type="entry name" value="Galactose-bd-like_sf"/>
</dbReference>
<feature type="domain" description="F5/8 type C" evidence="2">
    <location>
        <begin position="489"/>
        <end position="645"/>
    </location>
</feature>
<gene>
    <name evidence="3" type="ORF">PLOB_00018304</name>
</gene>
<feature type="domain" description="F5/8 type C" evidence="2">
    <location>
        <begin position="648"/>
        <end position="801"/>
    </location>
</feature>
<dbReference type="Pfam" id="PF00754">
    <property type="entry name" value="F5_F8_type_C"/>
    <property type="match status" value="12"/>
</dbReference>
<dbReference type="SUPFAM" id="SSF49785">
    <property type="entry name" value="Galactose-binding domain-like"/>
    <property type="match status" value="12"/>
</dbReference>
<feature type="domain" description="F5/8 type C" evidence="2">
    <location>
        <begin position="180"/>
        <end position="333"/>
    </location>
</feature>